<keyword evidence="11" id="KW-0472">Membrane</keyword>
<evidence type="ECO:0000256" key="1">
    <source>
        <dbReference type="ARBA" id="ARBA00004496"/>
    </source>
</evidence>
<keyword evidence="11" id="KW-0812">Transmembrane</keyword>
<evidence type="ECO:0000256" key="10">
    <source>
        <dbReference type="ARBA" id="ARBA00042072"/>
    </source>
</evidence>
<dbReference type="AlphaFoldDB" id="A0A0R2A604"/>
<dbReference type="EMBL" id="AYYY01000002">
    <property type="protein sequence ID" value="KRM62712.1"/>
    <property type="molecule type" value="Genomic_DNA"/>
</dbReference>
<organism evidence="13 14">
    <name type="scientific">Paucilactobacillus vaccinostercus DSM 20634</name>
    <dbReference type="NCBI Taxonomy" id="1423813"/>
    <lineage>
        <taxon>Bacteria</taxon>
        <taxon>Bacillati</taxon>
        <taxon>Bacillota</taxon>
        <taxon>Bacilli</taxon>
        <taxon>Lactobacillales</taxon>
        <taxon>Lactobacillaceae</taxon>
        <taxon>Paucilactobacillus</taxon>
    </lineage>
</organism>
<feature type="domain" description="PTS EIIA type-2" evidence="12">
    <location>
        <begin position="57"/>
        <end position="200"/>
    </location>
</feature>
<dbReference type="GO" id="GO:0016301">
    <property type="term" value="F:kinase activity"/>
    <property type="evidence" value="ECO:0007669"/>
    <property type="project" value="UniProtKB-KW"/>
</dbReference>
<dbReference type="Proteomes" id="UP000051733">
    <property type="component" value="Unassembled WGS sequence"/>
</dbReference>
<proteinExistence type="predicted"/>
<dbReference type="Gene3D" id="3.40.930.10">
    <property type="entry name" value="Mannitol-specific EII, Chain A"/>
    <property type="match status" value="1"/>
</dbReference>
<gene>
    <name evidence="13" type="ORF">FC26_GL001417</name>
</gene>
<dbReference type="GO" id="GO:0009401">
    <property type="term" value="P:phosphoenolpyruvate-dependent sugar phosphotransferase system"/>
    <property type="evidence" value="ECO:0007669"/>
    <property type="project" value="UniProtKB-KW"/>
</dbReference>
<dbReference type="STRING" id="1423813.FC26_GL001417"/>
<evidence type="ECO:0000256" key="11">
    <source>
        <dbReference type="SAM" id="Phobius"/>
    </source>
</evidence>
<keyword evidence="3" id="KW-0963">Cytoplasm</keyword>
<dbReference type="GO" id="GO:0005737">
    <property type="term" value="C:cytoplasm"/>
    <property type="evidence" value="ECO:0007669"/>
    <property type="project" value="UniProtKB-SubCell"/>
</dbReference>
<evidence type="ECO:0000259" key="12">
    <source>
        <dbReference type="PROSITE" id="PS51094"/>
    </source>
</evidence>
<dbReference type="PROSITE" id="PS51094">
    <property type="entry name" value="PTS_EIIA_TYPE_2"/>
    <property type="match status" value="1"/>
</dbReference>
<protein>
    <recommendedName>
        <fullName evidence="9">Ascorbate-specific PTS system EIIA component</fullName>
    </recommendedName>
    <alternativeName>
        <fullName evidence="10">Ascorbate-specific phosphotransferase enzyme IIA component</fullName>
    </alternativeName>
</protein>
<dbReference type="InterPro" id="IPR051351">
    <property type="entry name" value="Ascorbate-PTS_EIIA_comp"/>
</dbReference>
<dbReference type="PATRIC" id="fig|1423813.3.peg.1443"/>
<evidence type="ECO:0000256" key="5">
    <source>
        <dbReference type="ARBA" id="ARBA00022679"/>
    </source>
</evidence>
<comment type="subcellular location">
    <subcellularLocation>
        <location evidence="1">Cytoplasm</location>
    </subcellularLocation>
</comment>
<feature type="transmembrane region" description="Helical" evidence="11">
    <location>
        <begin position="18"/>
        <end position="39"/>
    </location>
</feature>
<dbReference type="PANTHER" id="PTHR36203">
    <property type="entry name" value="ASCORBATE-SPECIFIC PTS SYSTEM EIIA COMPONENT"/>
    <property type="match status" value="1"/>
</dbReference>
<keyword evidence="14" id="KW-1185">Reference proteome</keyword>
<keyword evidence="11" id="KW-1133">Transmembrane helix</keyword>
<evidence type="ECO:0000256" key="6">
    <source>
        <dbReference type="ARBA" id="ARBA00022683"/>
    </source>
</evidence>
<evidence type="ECO:0000313" key="14">
    <source>
        <dbReference type="Proteomes" id="UP000051733"/>
    </source>
</evidence>
<keyword evidence="6" id="KW-0598">Phosphotransferase system</keyword>
<comment type="caution">
    <text evidence="13">The sequence shown here is derived from an EMBL/GenBank/DDBJ whole genome shotgun (WGS) entry which is preliminary data.</text>
</comment>
<accession>A0A0R2A604</accession>
<dbReference type="Pfam" id="PF00359">
    <property type="entry name" value="PTS_EIIA_2"/>
    <property type="match status" value="1"/>
</dbReference>
<sequence>MARPCGIESILVMKFTFLLINSEIVALLLWTLLHLLAFTSRVRYKPYRRGGQELLDKLLTKRTVQIVNGNDLNWSDAIKLSAQPLVNNGSVKETYVQAMLDTVIEKGPYFNIVSRIVLAHSRLEAGVNKISLSLLKTDQAVNLVNPDHPVNLWFVLAATDNQTHLSVIQGLMELLMNEQKVQAMCNATKVEQLLEIIGTK</sequence>
<dbReference type="PANTHER" id="PTHR36203:SF1">
    <property type="entry name" value="ASCORBATE-SPECIFIC PTS SYSTEM EIIA COMPONENT"/>
    <property type="match status" value="1"/>
</dbReference>
<comment type="function">
    <text evidence="8">The phosphoenolpyruvate-dependent sugar phosphotransferase system (sugar PTS), a major carbohydrate active transport system, catalyzes the phosphorylation of incoming sugar substrates concomitantly with their translocation across the cell membrane. The enzyme II UlaABC PTS system is involved in ascorbate transport.</text>
</comment>
<dbReference type="InterPro" id="IPR016152">
    <property type="entry name" value="PTrfase/Anion_transptr"/>
</dbReference>
<evidence type="ECO:0000256" key="8">
    <source>
        <dbReference type="ARBA" id="ARBA00037387"/>
    </source>
</evidence>
<keyword evidence="4" id="KW-0597">Phosphoprotein</keyword>
<dbReference type="InterPro" id="IPR002178">
    <property type="entry name" value="PTS_EIIA_type-2_dom"/>
</dbReference>
<dbReference type="SUPFAM" id="SSF55804">
    <property type="entry name" value="Phoshotransferase/anion transport protein"/>
    <property type="match status" value="1"/>
</dbReference>
<evidence type="ECO:0000256" key="9">
    <source>
        <dbReference type="ARBA" id="ARBA00041175"/>
    </source>
</evidence>
<reference evidence="13 14" key="1">
    <citation type="journal article" date="2015" name="Genome Announc.">
        <title>Expanding the biotechnology potential of lactobacilli through comparative genomics of 213 strains and associated genera.</title>
        <authorList>
            <person name="Sun Z."/>
            <person name="Harris H.M."/>
            <person name="McCann A."/>
            <person name="Guo C."/>
            <person name="Argimon S."/>
            <person name="Zhang W."/>
            <person name="Yang X."/>
            <person name="Jeffery I.B."/>
            <person name="Cooney J.C."/>
            <person name="Kagawa T.F."/>
            <person name="Liu W."/>
            <person name="Song Y."/>
            <person name="Salvetti E."/>
            <person name="Wrobel A."/>
            <person name="Rasinkangas P."/>
            <person name="Parkhill J."/>
            <person name="Rea M.C."/>
            <person name="O'Sullivan O."/>
            <person name="Ritari J."/>
            <person name="Douillard F.P."/>
            <person name="Paul Ross R."/>
            <person name="Yang R."/>
            <person name="Briner A.E."/>
            <person name="Felis G.E."/>
            <person name="de Vos W.M."/>
            <person name="Barrangou R."/>
            <person name="Klaenhammer T.R."/>
            <person name="Caufield P.W."/>
            <person name="Cui Y."/>
            <person name="Zhang H."/>
            <person name="O'Toole P.W."/>
        </authorList>
    </citation>
    <scope>NUCLEOTIDE SEQUENCE [LARGE SCALE GENOMIC DNA]</scope>
    <source>
        <strain evidence="13 14">DSM 20634</strain>
    </source>
</reference>
<evidence type="ECO:0000256" key="7">
    <source>
        <dbReference type="ARBA" id="ARBA00022777"/>
    </source>
</evidence>
<evidence type="ECO:0000313" key="13">
    <source>
        <dbReference type="EMBL" id="KRM62712.1"/>
    </source>
</evidence>
<evidence type="ECO:0000256" key="3">
    <source>
        <dbReference type="ARBA" id="ARBA00022490"/>
    </source>
</evidence>
<keyword evidence="7" id="KW-0418">Kinase</keyword>
<name>A0A0R2A604_9LACO</name>
<keyword evidence="2" id="KW-0813">Transport</keyword>
<evidence type="ECO:0000256" key="4">
    <source>
        <dbReference type="ARBA" id="ARBA00022553"/>
    </source>
</evidence>
<evidence type="ECO:0000256" key="2">
    <source>
        <dbReference type="ARBA" id="ARBA00022448"/>
    </source>
</evidence>
<keyword evidence="5" id="KW-0808">Transferase</keyword>